<proteinExistence type="predicted"/>
<dbReference type="AlphaFoldDB" id="A0A0A9ATW2"/>
<sequence>MHLFHCLASVSTATLLCSARLKYIQARQIGSR</sequence>
<name>A0A0A9ATW2_ARUDO</name>
<evidence type="ECO:0000313" key="1">
    <source>
        <dbReference type="EMBL" id="JAD52370.1"/>
    </source>
</evidence>
<reference evidence="1" key="2">
    <citation type="journal article" date="2015" name="Data Brief">
        <title>Shoot transcriptome of the giant reed, Arundo donax.</title>
        <authorList>
            <person name="Barrero R.A."/>
            <person name="Guerrero F.D."/>
            <person name="Moolhuijzen P."/>
            <person name="Goolsby J.A."/>
            <person name="Tidwell J."/>
            <person name="Bellgard S.E."/>
            <person name="Bellgard M.I."/>
        </authorList>
    </citation>
    <scope>NUCLEOTIDE SEQUENCE</scope>
    <source>
        <tissue evidence="1">Shoot tissue taken approximately 20 cm above the soil surface</tissue>
    </source>
</reference>
<reference evidence="1" key="1">
    <citation type="submission" date="2014-09" db="EMBL/GenBank/DDBJ databases">
        <authorList>
            <person name="Magalhaes I.L.F."/>
            <person name="Oliveira U."/>
            <person name="Santos F.R."/>
            <person name="Vidigal T.H.D.A."/>
            <person name="Brescovit A.D."/>
            <person name="Santos A.J."/>
        </authorList>
    </citation>
    <scope>NUCLEOTIDE SEQUENCE</scope>
    <source>
        <tissue evidence="1">Shoot tissue taken approximately 20 cm above the soil surface</tissue>
    </source>
</reference>
<accession>A0A0A9ATW2</accession>
<protein>
    <submittedName>
        <fullName evidence="1">Uncharacterized protein</fullName>
    </submittedName>
</protein>
<dbReference type="EMBL" id="GBRH01245525">
    <property type="protein sequence ID" value="JAD52370.1"/>
    <property type="molecule type" value="Transcribed_RNA"/>
</dbReference>
<organism evidence="1">
    <name type="scientific">Arundo donax</name>
    <name type="common">Giant reed</name>
    <name type="synonym">Donax arundinaceus</name>
    <dbReference type="NCBI Taxonomy" id="35708"/>
    <lineage>
        <taxon>Eukaryota</taxon>
        <taxon>Viridiplantae</taxon>
        <taxon>Streptophyta</taxon>
        <taxon>Embryophyta</taxon>
        <taxon>Tracheophyta</taxon>
        <taxon>Spermatophyta</taxon>
        <taxon>Magnoliopsida</taxon>
        <taxon>Liliopsida</taxon>
        <taxon>Poales</taxon>
        <taxon>Poaceae</taxon>
        <taxon>PACMAD clade</taxon>
        <taxon>Arundinoideae</taxon>
        <taxon>Arundineae</taxon>
        <taxon>Arundo</taxon>
    </lineage>
</organism>